<proteinExistence type="predicted"/>
<dbReference type="InterPro" id="IPR002018">
    <property type="entry name" value="CarbesteraseB"/>
</dbReference>
<protein>
    <recommendedName>
        <fullName evidence="1">Carboxylesterase type B domain-containing protein</fullName>
    </recommendedName>
</protein>
<name>M2RT01_COCSN</name>
<dbReference type="EMBL" id="KB445657">
    <property type="protein sequence ID" value="EMD58353.1"/>
    <property type="molecule type" value="Genomic_DNA"/>
</dbReference>
<dbReference type="Proteomes" id="UP000016934">
    <property type="component" value="Unassembled WGS sequence"/>
</dbReference>
<organism evidence="2 3">
    <name type="scientific">Cochliobolus sativus (strain ND90Pr / ATCC 201652)</name>
    <name type="common">Common root rot and spot blotch fungus</name>
    <name type="synonym">Bipolaris sorokiniana</name>
    <dbReference type="NCBI Taxonomy" id="665912"/>
    <lineage>
        <taxon>Eukaryota</taxon>
        <taxon>Fungi</taxon>
        <taxon>Dikarya</taxon>
        <taxon>Ascomycota</taxon>
        <taxon>Pezizomycotina</taxon>
        <taxon>Dothideomycetes</taxon>
        <taxon>Pleosporomycetidae</taxon>
        <taxon>Pleosporales</taxon>
        <taxon>Pleosporineae</taxon>
        <taxon>Pleosporaceae</taxon>
        <taxon>Bipolaris</taxon>
    </lineage>
</organism>
<evidence type="ECO:0000259" key="1">
    <source>
        <dbReference type="Pfam" id="PF00135"/>
    </source>
</evidence>
<dbReference type="InterPro" id="IPR050309">
    <property type="entry name" value="Type-B_Carboxylest/Lipase"/>
</dbReference>
<dbReference type="InterPro" id="IPR029058">
    <property type="entry name" value="AB_hydrolase_fold"/>
</dbReference>
<feature type="domain" description="Carboxylesterase type B" evidence="1">
    <location>
        <begin position="191"/>
        <end position="306"/>
    </location>
</feature>
<reference evidence="3" key="2">
    <citation type="journal article" date="2013" name="PLoS Genet.">
        <title>Comparative genome structure, secondary metabolite, and effector coding capacity across Cochliobolus pathogens.</title>
        <authorList>
            <person name="Condon B.J."/>
            <person name="Leng Y."/>
            <person name="Wu D."/>
            <person name="Bushley K.E."/>
            <person name="Ohm R.A."/>
            <person name="Otillar R."/>
            <person name="Martin J."/>
            <person name="Schackwitz W."/>
            <person name="Grimwood J."/>
            <person name="MohdZainudin N."/>
            <person name="Xue C."/>
            <person name="Wang R."/>
            <person name="Manning V.A."/>
            <person name="Dhillon B."/>
            <person name="Tu Z.J."/>
            <person name="Steffenson B.J."/>
            <person name="Salamov A."/>
            <person name="Sun H."/>
            <person name="Lowry S."/>
            <person name="LaButti K."/>
            <person name="Han J."/>
            <person name="Copeland A."/>
            <person name="Lindquist E."/>
            <person name="Barry K."/>
            <person name="Schmutz J."/>
            <person name="Baker S.E."/>
            <person name="Ciuffetti L.M."/>
            <person name="Grigoriev I.V."/>
            <person name="Zhong S."/>
            <person name="Turgeon B.G."/>
        </authorList>
    </citation>
    <scope>NUCLEOTIDE SEQUENCE [LARGE SCALE GENOMIC DNA]</scope>
    <source>
        <strain evidence="3">ND90Pr / ATCC 201652</strain>
    </source>
</reference>
<dbReference type="PANTHER" id="PTHR11559">
    <property type="entry name" value="CARBOXYLESTERASE"/>
    <property type="match status" value="1"/>
</dbReference>
<dbReference type="RefSeq" id="XP_007705949.1">
    <property type="nucleotide sequence ID" value="XM_007707759.1"/>
</dbReference>
<dbReference type="SUPFAM" id="SSF53474">
    <property type="entry name" value="alpha/beta-Hydrolases"/>
    <property type="match status" value="1"/>
</dbReference>
<dbReference type="eggNOG" id="KOG4389">
    <property type="taxonomic scope" value="Eukaryota"/>
</dbReference>
<dbReference type="HOGENOM" id="CLU_485711_0_0_1"/>
<evidence type="ECO:0000313" key="2">
    <source>
        <dbReference type="EMBL" id="EMD58353.1"/>
    </source>
</evidence>
<gene>
    <name evidence="2" type="ORF">COCSADRAFT_31659</name>
</gene>
<dbReference type="GeneID" id="19136492"/>
<dbReference type="STRING" id="665912.M2RT01"/>
<dbReference type="KEGG" id="bsc:COCSADRAFT_31659"/>
<dbReference type="Pfam" id="PF00135">
    <property type="entry name" value="COesterase"/>
    <property type="match status" value="1"/>
</dbReference>
<evidence type="ECO:0000313" key="3">
    <source>
        <dbReference type="Proteomes" id="UP000016934"/>
    </source>
</evidence>
<dbReference type="Gene3D" id="3.40.50.1820">
    <property type="entry name" value="alpha/beta hydrolase"/>
    <property type="match status" value="2"/>
</dbReference>
<reference evidence="2 3" key="1">
    <citation type="journal article" date="2012" name="PLoS Pathog.">
        <title>Diverse lifestyles and strategies of plant pathogenesis encoded in the genomes of eighteen Dothideomycetes fungi.</title>
        <authorList>
            <person name="Ohm R.A."/>
            <person name="Feau N."/>
            <person name="Henrissat B."/>
            <person name="Schoch C.L."/>
            <person name="Horwitz B.A."/>
            <person name="Barry K.W."/>
            <person name="Condon B.J."/>
            <person name="Copeland A.C."/>
            <person name="Dhillon B."/>
            <person name="Glaser F."/>
            <person name="Hesse C.N."/>
            <person name="Kosti I."/>
            <person name="LaButti K."/>
            <person name="Lindquist E.A."/>
            <person name="Lucas S."/>
            <person name="Salamov A.A."/>
            <person name="Bradshaw R.E."/>
            <person name="Ciuffetti L."/>
            <person name="Hamelin R.C."/>
            <person name="Kema G.H.J."/>
            <person name="Lawrence C."/>
            <person name="Scott J.A."/>
            <person name="Spatafora J.W."/>
            <person name="Turgeon B.G."/>
            <person name="de Wit P.J.G.M."/>
            <person name="Zhong S."/>
            <person name="Goodwin S.B."/>
            <person name="Grigoriev I.V."/>
        </authorList>
    </citation>
    <scope>NUCLEOTIDE SEQUENCE [LARGE SCALE GENOMIC DNA]</scope>
    <source>
        <strain evidence="3">ND90Pr / ATCC 201652</strain>
    </source>
</reference>
<dbReference type="OrthoDB" id="6846267at2759"/>
<dbReference type="OMA" id="CGNFGFT"/>
<keyword evidence="3" id="KW-1185">Reference proteome</keyword>
<accession>M2RT01</accession>
<sequence>MHSRQKWSANVPGYGWYPISAELNLLIDRERRLRNPISALVHSHYRSLLSHVPSLNARLEWSSLFQITITDEVVRINLPKEIILDVEVIAHSRALPSHTTTNVRAFSSQLLFPQINYSWFTIEHVVPSFGKIKGLEFPGGIRQFCSIPYSDISKHWTRSICPQSPEYPDLIGGLVLVKPFPHFQMPELDKLNCLNLNIVMPPEYWSGPHHVMVWIHGGASTHPAYDMTKFVSHAVNSGTQVVGAIEDDLAPDGYRGAGNFGLTDQQTALEWVQQYISDFNSDPTKVTIFGESAGDMGCTANCLSPCCQPVRKPEHYSNVVFERHEGRWKALLQHLSIDLSAANALDQLRSVAQKALANATCLIEGTMGTTGNPCDDGWFHINETYETLKAALLEFIQEPELDAVLDMYGIRPDISAENLRAKFEDLATDACFTLQNRIHASVSKIPKTYAFHIDQLARFEFPFDGLAYHAIDVAYFSMNLTERLTLPQQKLAEKIAGDLFNFAWDREPWKPYGQDKHWMVYGPDSKWAVKIEIEVELIGNYKRMDRILHMGGRERPYIVYG</sequence>
<dbReference type="AlphaFoldDB" id="M2RT01"/>